<comment type="caution">
    <text evidence="2">The sequence shown here is derived from an EMBL/GenBank/DDBJ whole genome shotgun (WGS) entry which is preliminary data.</text>
</comment>
<reference evidence="2 3" key="1">
    <citation type="journal article" date="2017" name="Environ. Microbiol.">
        <title>Decay of the glycolytic pathway and adaptation to intranuclear parasitism within Enterocytozoonidae microsporidia.</title>
        <authorList>
            <person name="Wiredu Boakye D."/>
            <person name="Jaroenlak P."/>
            <person name="Prachumwat A."/>
            <person name="Williams T.A."/>
            <person name="Bateman K.S."/>
            <person name="Itsathitphaisarn O."/>
            <person name="Sritunyalucksana K."/>
            <person name="Paszkiewicz K.H."/>
            <person name="Moore K.A."/>
            <person name="Stentiford G.D."/>
            <person name="Williams B.A."/>
        </authorList>
    </citation>
    <scope>NUCLEOTIDE SEQUENCE [LARGE SCALE GENOMIC DNA]</scope>
    <source>
        <strain evidence="3">canceri</strain>
    </source>
</reference>
<proteinExistence type="predicted"/>
<feature type="compositionally biased region" description="Basic and acidic residues" evidence="1">
    <location>
        <begin position="133"/>
        <end position="150"/>
    </location>
</feature>
<sequence>MYYFNILNLIGCTDVLTEPEVSLTEKARKYLRNGVSNVKKRVSDFKESCKNGFENFKRKLKDKIDNKSKDQEALDFENEENLKKLEIFLKNLSQQMEAIARLENENNKVNDVVNEDKKESKDQEAVEEDADSGTDKEEEKKVNENNHTEL</sequence>
<dbReference type="VEuPathDB" id="MicrosporidiaDB:A0H76_385"/>
<gene>
    <name evidence="2" type="ORF">A0H76_385</name>
</gene>
<protein>
    <submittedName>
        <fullName evidence="2">Uncharacterized protein</fullName>
    </submittedName>
</protein>
<accession>A0A1X0QB77</accession>
<evidence type="ECO:0000313" key="3">
    <source>
        <dbReference type="Proteomes" id="UP000192501"/>
    </source>
</evidence>
<dbReference type="EMBL" id="LTAI01001062">
    <property type="protein sequence ID" value="ORD97051.1"/>
    <property type="molecule type" value="Genomic_DNA"/>
</dbReference>
<evidence type="ECO:0000313" key="2">
    <source>
        <dbReference type="EMBL" id="ORD97051.1"/>
    </source>
</evidence>
<feature type="region of interest" description="Disordered" evidence="1">
    <location>
        <begin position="104"/>
        <end position="150"/>
    </location>
</feature>
<dbReference type="VEuPathDB" id="MicrosporidiaDB:HERIO_1579"/>
<dbReference type="Proteomes" id="UP000192501">
    <property type="component" value="Unassembled WGS sequence"/>
</dbReference>
<evidence type="ECO:0000256" key="1">
    <source>
        <dbReference type="SAM" id="MobiDB-lite"/>
    </source>
</evidence>
<organism evidence="2 3">
    <name type="scientific">Hepatospora eriocheir</name>
    <dbReference type="NCBI Taxonomy" id="1081669"/>
    <lineage>
        <taxon>Eukaryota</taxon>
        <taxon>Fungi</taxon>
        <taxon>Fungi incertae sedis</taxon>
        <taxon>Microsporidia</taxon>
        <taxon>Hepatosporidae</taxon>
        <taxon>Hepatospora</taxon>
    </lineage>
</organism>
<name>A0A1X0QB77_9MICR</name>
<feature type="compositionally biased region" description="Basic and acidic residues" evidence="1">
    <location>
        <begin position="104"/>
        <end position="124"/>
    </location>
</feature>
<dbReference type="AlphaFoldDB" id="A0A1X0QB77"/>